<dbReference type="InterPro" id="IPR042086">
    <property type="entry name" value="MeTrfase_capping"/>
</dbReference>
<dbReference type="InterPro" id="IPR005299">
    <property type="entry name" value="MeTrfase_7"/>
</dbReference>
<dbReference type="AlphaFoldDB" id="A0A835LJA1"/>
<evidence type="ECO:0000313" key="4">
    <source>
        <dbReference type="Proteomes" id="UP000631114"/>
    </source>
</evidence>
<dbReference type="Gene3D" id="1.10.1200.270">
    <property type="entry name" value="Methyltransferase, alpha-helical capping domain"/>
    <property type="match status" value="1"/>
</dbReference>
<dbReference type="Proteomes" id="UP000631114">
    <property type="component" value="Unassembled WGS sequence"/>
</dbReference>
<dbReference type="SUPFAM" id="SSF53335">
    <property type="entry name" value="S-adenosyl-L-methionine-dependent methyltransferases"/>
    <property type="match status" value="1"/>
</dbReference>
<evidence type="ECO:0000256" key="1">
    <source>
        <dbReference type="ARBA" id="ARBA00022723"/>
    </source>
</evidence>
<dbReference type="EMBL" id="JADFTS010000007">
    <property type="protein sequence ID" value="KAF9597683.1"/>
    <property type="molecule type" value="Genomic_DNA"/>
</dbReference>
<dbReference type="PANTHER" id="PTHR31009">
    <property type="entry name" value="S-ADENOSYL-L-METHIONINE:CARBOXYL METHYLTRANSFERASE FAMILY PROTEIN"/>
    <property type="match status" value="1"/>
</dbReference>
<accession>A0A835LJA1</accession>
<dbReference type="GO" id="GO:0046872">
    <property type="term" value="F:metal ion binding"/>
    <property type="evidence" value="ECO:0007669"/>
    <property type="project" value="UniProtKB-KW"/>
</dbReference>
<dbReference type="GO" id="GO:0008168">
    <property type="term" value="F:methyltransferase activity"/>
    <property type="evidence" value="ECO:0007669"/>
    <property type="project" value="InterPro"/>
</dbReference>
<sequence>MAKVVAKSFPMNGGEGVYSYTQNSSHQTTWTTNLQTLTFRLLTCKTLNPLVLHQFLSDILKFSTSDPFTIADFGCSTGPNTFLVVQNVVDAVKLKYQKCPSLSMHSPEFQVYFNDHIDNDFNTLFKSIPLEKQYFAASVPGSFYDRLFPKASLHFVHSSYALHWLSTLPSELLDKNSPAWNKGRITYANAPDEVVKAFKAQFAKDMSSFLNARAEEVVPGGLMGLLLIATPDDIPSPKSIFAGLFDLMGSCLMDMAKIHNLTPKEMEDLVEINGCFTIEDMAPLIHMASDAEKCSKHLRAGMEGVFKEHFGSEIMDELFDRLTRKIEESLILSEG</sequence>
<dbReference type="Gene3D" id="3.40.50.150">
    <property type="entry name" value="Vaccinia Virus protein VP39"/>
    <property type="match status" value="1"/>
</dbReference>
<reference evidence="3 4" key="1">
    <citation type="submission" date="2020-10" db="EMBL/GenBank/DDBJ databases">
        <title>The Coptis chinensis genome and diversification of protoberbering-type alkaloids.</title>
        <authorList>
            <person name="Wang B."/>
            <person name="Shu S."/>
            <person name="Song C."/>
            <person name="Liu Y."/>
        </authorList>
    </citation>
    <scope>NUCLEOTIDE SEQUENCE [LARGE SCALE GENOMIC DNA]</scope>
    <source>
        <strain evidence="3">HL-2020</strain>
        <tissue evidence="3">Leaf</tissue>
    </source>
</reference>
<dbReference type="InterPro" id="IPR029063">
    <property type="entry name" value="SAM-dependent_MTases_sf"/>
</dbReference>
<evidence type="ECO:0000313" key="3">
    <source>
        <dbReference type="EMBL" id="KAF9597683.1"/>
    </source>
</evidence>
<comment type="caution">
    <text evidence="3">The sequence shown here is derived from an EMBL/GenBank/DDBJ whole genome shotgun (WGS) entry which is preliminary data.</text>
</comment>
<protein>
    <recommendedName>
        <fullName evidence="5">S-adenosylmethionine-dependent methyltransferase</fullName>
    </recommendedName>
</protein>
<evidence type="ECO:0008006" key="5">
    <source>
        <dbReference type="Google" id="ProtNLM"/>
    </source>
</evidence>
<name>A0A835LJA1_9MAGN</name>
<evidence type="ECO:0000256" key="2">
    <source>
        <dbReference type="ARBA" id="ARBA00022842"/>
    </source>
</evidence>
<gene>
    <name evidence="3" type="ORF">IFM89_021161</name>
</gene>
<keyword evidence="4" id="KW-1185">Reference proteome</keyword>
<dbReference type="Pfam" id="PF03492">
    <property type="entry name" value="Methyltransf_7"/>
    <property type="match status" value="1"/>
</dbReference>
<dbReference type="OrthoDB" id="1523883at2759"/>
<proteinExistence type="predicted"/>
<keyword evidence="1" id="KW-0479">Metal-binding</keyword>
<keyword evidence="2" id="KW-0460">Magnesium</keyword>
<organism evidence="3 4">
    <name type="scientific">Coptis chinensis</name>
    <dbReference type="NCBI Taxonomy" id="261450"/>
    <lineage>
        <taxon>Eukaryota</taxon>
        <taxon>Viridiplantae</taxon>
        <taxon>Streptophyta</taxon>
        <taxon>Embryophyta</taxon>
        <taxon>Tracheophyta</taxon>
        <taxon>Spermatophyta</taxon>
        <taxon>Magnoliopsida</taxon>
        <taxon>Ranunculales</taxon>
        <taxon>Ranunculaceae</taxon>
        <taxon>Coptidoideae</taxon>
        <taxon>Coptis</taxon>
    </lineage>
</organism>